<protein>
    <submittedName>
        <fullName evidence="1">Lyase</fullName>
    </submittedName>
</protein>
<reference evidence="1 2" key="1">
    <citation type="journal article" date="2018" name="Syst. Appl. Microbiol.">
        <title>Abditibacterium utsteinense sp. nov., the first cultivated member of candidate phylum FBP, isolated from ice-free Antarctic soil samples.</title>
        <authorList>
            <person name="Tahon G."/>
            <person name="Tytgat B."/>
            <person name="Lebbe L."/>
            <person name="Carlier A."/>
            <person name="Willems A."/>
        </authorList>
    </citation>
    <scope>NUCLEOTIDE SEQUENCE [LARGE SCALE GENOMIC DNA]</scope>
    <source>
        <strain evidence="1 2">LMG 29911</strain>
    </source>
</reference>
<dbReference type="AlphaFoldDB" id="A0A2S8SQN0"/>
<sequence length="406" mass="45338">MIHESPNSLAVPHIGGVNLSLEEVNHQAEIVSESALPEIAAPKSAPLWMPQRAVFTPAALEHQHGRDILARVEALGIEVEFPKSNRIMGLKKENERATYSTAKRTLAVVTSPPSYLKLQPIPPSADWQYHLAEGCPAHCQYCYLAGSLSGPPVVRVFANLEEILGNLPRYEDIKSPVARPRGFSPTSERGREDSTSFEVSCYTDPLGIEHLSGSLAASIRYFGTREKGFLRTVSKFDAVDGLLDLPHNGQSRFRFSINAVPVSSRLEGGTANVAARLQAARKMALPRERGGGDYPIGLVIAPIMPMDDWREHYSLLLDEAARALDFDCNLTFELITHRFTPGSKDVLLQWYPKTSLDLDESKREIKRNKFGGTKYVYPRETMKELKAWFFAEIEARFPNGKILYWT</sequence>
<dbReference type="GO" id="GO:0042601">
    <property type="term" value="C:endospore-forming forespore"/>
    <property type="evidence" value="ECO:0007669"/>
    <property type="project" value="TreeGrafter"/>
</dbReference>
<dbReference type="EMBL" id="NIGF01000015">
    <property type="protein sequence ID" value="PQV63114.1"/>
    <property type="molecule type" value="Genomic_DNA"/>
</dbReference>
<dbReference type="Gene3D" id="3.40.50.12110">
    <property type="match status" value="1"/>
</dbReference>
<dbReference type="GO" id="GO:0003913">
    <property type="term" value="F:DNA photolyase activity"/>
    <property type="evidence" value="ECO:0007669"/>
    <property type="project" value="TreeGrafter"/>
</dbReference>
<comment type="caution">
    <text evidence="1">The sequence shown here is derived from an EMBL/GenBank/DDBJ whole genome shotgun (WGS) entry which is preliminary data.</text>
</comment>
<accession>A0A2S8SQN0</accession>
<dbReference type="InterPro" id="IPR049539">
    <property type="entry name" value="SPL"/>
</dbReference>
<name>A0A2S8SQN0_9BACT</name>
<dbReference type="GO" id="GO:1904047">
    <property type="term" value="F:S-adenosyl-L-methionine binding"/>
    <property type="evidence" value="ECO:0007669"/>
    <property type="project" value="TreeGrafter"/>
</dbReference>
<keyword evidence="1" id="KW-0456">Lyase</keyword>
<dbReference type="PANTHER" id="PTHR37822">
    <property type="entry name" value="SPORE PHOTOPRODUCT LYASE-RELATED"/>
    <property type="match status" value="1"/>
</dbReference>
<evidence type="ECO:0000313" key="1">
    <source>
        <dbReference type="EMBL" id="PQV63114.1"/>
    </source>
</evidence>
<proteinExistence type="predicted"/>
<evidence type="ECO:0000313" key="2">
    <source>
        <dbReference type="Proteomes" id="UP000237684"/>
    </source>
</evidence>
<dbReference type="InParanoid" id="A0A2S8SQN0"/>
<dbReference type="PANTHER" id="PTHR37822:SF2">
    <property type="entry name" value="SPORE PHOTOPRODUCT LYASE"/>
    <property type="match status" value="1"/>
</dbReference>
<organism evidence="1 2">
    <name type="scientific">Abditibacterium utsteinense</name>
    <dbReference type="NCBI Taxonomy" id="1960156"/>
    <lineage>
        <taxon>Bacteria</taxon>
        <taxon>Pseudomonadati</taxon>
        <taxon>Abditibacteriota</taxon>
        <taxon>Abditibacteriia</taxon>
        <taxon>Abditibacteriales</taxon>
        <taxon>Abditibacteriaceae</taxon>
        <taxon>Abditibacterium</taxon>
    </lineage>
</organism>
<gene>
    <name evidence="1" type="ORF">B1R32_11520</name>
</gene>
<dbReference type="Gene3D" id="3.80.30.30">
    <property type="match status" value="1"/>
</dbReference>
<keyword evidence="2" id="KW-1185">Reference proteome</keyword>
<dbReference type="GO" id="GO:0051539">
    <property type="term" value="F:4 iron, 4 sulfur cluster binding"/>
    <property type="evidence" value="ECO:0007669"/>
    <property type="project" value="TreeGrafter"/>
</dbReference>
<dbReference type="Proteomes" id="UP000237684">
    <property type="component" value="Unassembled WGS sequence"/>
</dbReference>
<dbReference type="FunCoup" id="A0A2S8SQN0">
    <property type="interactions" value="3"/>
</dbReference>
<dbReference type="Pfam" id="PF20903">
    <property type="entry name" value="SPL"/>
    <property type="match status" value="1"/>
</dbReference>